<evidence type="ECO:0000256" key="3">
    <source>
        <dbReference type="ARBA" id="ARBA00023110"/>
    </source>
</evidence>
<dbReference type="Gene3D" id="1.10.287.460">
    <property type="entry name" value="Peptidyl-prolyl cis-trans isomerase, FKBP-type, N-terminal domain"/>
    <property type="match status" value="1"/>
</dbReference>
<dbReference type="OrthoDB" id="9814548at2"/>
<evidence type="ECO:0000256" key="1">
    <source>
        <dbReference type="ARBA" id="ARBA00000971"/>
    </source>
</evidence>
<comment type="similarity">
    <text evidence="2 6">Belongs to the FKBP-type PPIase family.</text>
</comment>
<feature type="signal peptide" evidence="7">
    <location>
        <begin position="1"/>
        <end position="20"/>
    </location>
</feature>
<accession>A0A4V2VT56</accession>
<dbReference type="InterPro" id="IPR046357">
    <property type="entry name" value="PPIase_dom_sf"/>
</dbReference>
<dbReference type="GO" id="GO:0006457">
    <property type="term" value="P:protein folding"/>
    <property type="evidence" value="ECO:0007669"/>
    <property type="project" value="InterPro"/>
</dbReference>
<dbReference type="PANTHER" id="PTHR43811:SF19">
    <property type="entry name" value="39 KDA FK506-BINDING NUCLEAR PROTEIN"/>
    <property type="match status" value="1"/>
</dbReference>
<evidence type="ECO:0000256" key="7">
    <source>
        <dbReference type="SAM" id="SignalP"/>
    </source>
</evidence>
<dbReference type="Proteomes" id="UP000295197">
    <property type="component" value="Unassembled WGS sequence"/>
</dbReference>
<dbReference type="Pfam" id="PF01346">
    <property type="entry name" value="FKBP_N"/>
    <property type="match status" value="1"/>
</dbReference>
<gene>
    <name evidence="9" type="ORF">EDC17_10846</name>
</gene>
<keyword evidence="7" id="KW-0732">Signal</keyword>
<feature type="domain" description="PPIase FKBP-type" evidence="8">
    <location>
        <begin position="153"/>
        <end position="238"/>
    </location>
</feature>
<comment type="catalytic activity">
    <reaction evidence="1 5 6">
        <text>[protein]-peptidylproline (omega=180) = [protein]-peptidylproline (omega=0)</text>
        <dbReference type="Rhea" id="RHEA:16237"/>
        <dbReference type="Rhea" id="RHEA-COMP:10747"/>
        <dbReference type="Rhea" id="RHEA-COMP:10748"/>
        <dbReference type="ChEBI" id="CHEBI:83833"/>
        <dbReference type="ChEBI" id="CHEBI:83834"/>
        <dbReference type="EC" id="5.2.1.8"/>
    </reaction>
</comment>
<evidence type="ECO:0000256" key="4">
    <source>
        <dbReference type="ARBA" id="ARBA00023235"/>
    </source>
</evidence>
<dbReference type="PROSITE" id="PS50059">
    <property type="entry name" value="FKBP_PPIASE"/>
    <property type="match status" value="1"/>
</dbReference>
<evidence type="ECO:0000256" key="2">
    <source>
        <dbReference type="ARBA" id="ARBA00006577"/>
    </source>
</evidence>
<dbReference type="PANTHER" id="PTHR43811">
    <property type="entry name" value="FKBP-TYPE PEPTIDYL-PROLYL CIS-TRANS ISOMERASE FKPA"/>
    <property type="match status" value="1"/>
</dbReference>
<evidence type="ECO:0000313" key="10">
    <source>
        <dbReference type="Proteomes" id="UP000295197"/>
    </source>
</evidence>
<protein>
    <recommendedName>
        <fullName evidence="6">Peptidyl-prolyl cis-trans isomerase</fullName>
        <ecNumber evidence="6">5.2.1.8</ecNumber>
    </recommendedName>
</protein>
<dbReference type="FunFam" id="3.10.50.40:FF:000006">
    <property type="entry name" value="Peptidyl-prolyl cis-trans isomerase"/>
    <property type="match status" value="1"/>
</dbReference>
<evidence type="ECO:0000313" key="9">
    <source>
        <dbReference type="EMBL" id="TCV04991.1"/>
    </source>
</evidence>
<dbReference type="RefSeq" id="WP_132779304.1">
    <property type="nucleotide sequence ID" value="NZ_SMBZ01000084.1"/>
</dbReference>
<evidence type="ECO:0000259" key="8">
    <source>
        <dbReference type="PROSITE" id="PS50059"/>
    </source>
</evidence>
<feature type="chain" id="PRO_5020910871" description="Peptidyl-prolyl cis-trans isomerase" evidence="7">
    <location>
        <begin position="21"/>
        <end position="238"/>
    </location>
</feature>
<dbReference type="InterPro" id="IPR001179">
    <property type="entry name" value="PPIase_FKBP_dom"/>
</dbReference>
<comment type="caution">
    <text evidence="9">The sequence shown here is derived from an EMBL/GenBank/DDBJ whole genome shotgun (WGS) entry which is preliminary data.</text>
</comment>
<evidence type="ECO:0000256" key="5">
    <source>
        <dbReference type="PROSITE-ProRule" id="PRU00277"/>
    </source>
</evidence>
<dbReference type="Pfam" id="PF00254">
    <property type="entry name" value="FKBP_C"/>
    <property type="match status" value="1"/>
</dbReference>
<name>A0A4V2VT56_9SPHI</name>
<dbReference type="AlphaFoldDB" id="A0A4V2VT56"/>
<dbReference type="InterPro" id="IPR000774">
    <property type="entry name" value="PPIase_FKBP_N"/>
</dbReference>
<keyword evidence="4 5" id="KW-0413">Isomerase</keyword>
<keyword evidence="3 5" id="KW-0697">Rotamase</keyword>
<dbReference type="SUPFAM" id="SSF54534">
    <property type="entry name" value="FKBP-like"/>
    <property type="match status" value="1"/>
</dbReference>
<dbReference type="EMBL" id="SMBZ01000084">
    <property type="protein sequence ID" value="TCV04991.1"/>
    <property type="molecule type" value="Genomic_DNA"/>
</dbReference>
<evidence type="ECO:0000256" key="6">
    <source>
        <dbReference type="RuleBase" id="RU003915"/>
    </source>
</evidence>
<proteinExistence type="inferred from homology"/>
<organism evidence="9 10">
    <name type="scientific">Sphingobacterium alimentarium</name>
    <dbReference type="NCBI Taxonomy" id="797292"/>
    <lineage>
        <taxon>Bacteria</taxon>
        <taxon>Pseudomonadati</taxon>
        <taxon>Bacteroidota</taxon>
        <taxon>Sphingobacteriia</taxon>
        <taxon>Sphingobacteriales</taxon>
        <taxon>Sphingobacteriaceae</taxon>
        <taxon>Sphingobacterium</taxon>
    </lineage>
</organism>
<reference evidence="9 10" key="1">
    <citation type="submission" date="2019-03" db="EMBL/GenBank/DDBJ databases">
        <title>Genomic Encyclopedia of Type Strains, Phase IV (KMG-IV): sequencing the most valuable type-strain genomes for metagenomic binning, comparative biology and taxonomic classification.</title>
        <authorList>
            <person name="Goeker M."/>
        </authorList>
    </citation>
    <scope>NUCLEOTIDE SEQUENCE [LARGE SCALE GENOMIC DNA]</scope>
    <source>
        <strain evidence="9 10">DSM 22362</strain>
    </source>
</reference>
<keyword evidence="10" id="KW-1185">Reference proteome</keyword>
<dbReference type="EC" id="5.2.1.8" evidence="6"/>
<dbReference type="GO" id="GO:0003755">
    <property type="term" value="F:peptidyl-prolyl cis-trans isomerase activity"/>
    <property type="evidence" value="ECO:0007669"/>
    <property type="project" value="UniProtKB-UniRule"/>
</dbReference>
<dbReference type="Gene3D" id="3.10.50.40">
    <property type="match status" value="1"/>
</dbReference>
<dbReference type="InterPro" id="IPR036944">
    <property type="entry name" value="PPIase_FKBP_N_sf"/>
</dbReference>
<sequence length="238" mass="26623">MKLTLASLFIVGILSSQHLAAQTKKSSAKKPTSNSKIATAPLLKNTNDSLSYALGIDGASNLKKAGFNIQSDMFKEGLKAALNGDSLLLTEDQKMQVIQQEYEKAYEQKVAEQKKPGEEFLEQNKKRPEVKVTEEGVQYEILREGDGAQPTAESEVEVHYRGTLIDGTQFDSSYDRNEPIKLYLNRVIEGWKIGIPLMKVGSKYKFFIPQHLGYGERDSGPIPPYSTLIFEVELLNIY</sequence>